<keyword evidence="1" id="KW-1133">Transmembrane helix</keyword>
<feature type="transmembrane region" description="Helical" evidence="1">
    <location>
        <begin position="87"/>
        <end position="113"/>
    </location>
</feature>
<organism evidence="2 3">
    <name type="scientific">Nibrella saemangeumensis</name>
    <dbReference type="NCBI Taxonomy" id="1084526"/>
    <lineage>
        <taxon>Bacteria</taxon>
        <taxon>Pseudomonadati</taxon>
        <taxon>Bacteroidota</taxon>
        <taxon>Cytophagia</taxon>
        <taxon>Cytophagales</taxon>
        <taxon>Spirosomataceae</taxon>
        <taxon>Nibrella</taxon>
    </lineage>
</organism>
<dbReference type="Proteomes" id="UP001501175">
    <property type="component" value="Unassembled WGS sequence"/>
</dbReference>
<accession>A0ABP8MKU3</accession>
<evidence type="ECO:0000313" key="3">
    <source>
        <dbReference type="Proteomes" id="UP001501175"/>
    </source>
</evidence>
<reference evidence="3" key="1">
    <citation type="journal article" date="2019" name="Int. J. Syst. Evol. Microbiol.">
        <title>The Global Catalogue of Microorganisms (GCM) 10K type strain sequencing project: providing services to taxonomists for standard genome sequencing and annotation.</title>
        <authorList>
            <consortium name="The Broad Institute Genomics Platform"/>
            <consortium name="The Broad Institute Genome Sequencing Center for Infectious Disease"/>
            <person name="Wu L."/>
            <person name="Ma J."/>
        </authorList>
    </citation>
    <scope>NUCLEOTIDE SEQUENCE [LARGE SCALE GENOMIC DNA]</scope>
    <source>
        <strain evidence="3">JCM 17927</strain>
    </source>
</reference>
<evidence type="ECO:0000313" key="2">
    <source>
        <dbReference type="EMBL" id="GAA4451229.1"/>
    </source>
</evidence>
<comment type="caution">
    <text evidence="2">The sequence shown here is derived from an EMBL/GenBank/DDBJ whole genome shotgun (WGS) entry which is preliminary data.</text>
</comment>
<protein>
    <submittedName>
        <fullName evidence="2">Uncharacterized protein</fullName>
    </submittedName>
</protein>
<gene>
    <name evidence="2" type="ORF">GCM10023189_12970</name>
</gene>
<keyword evidence="1" id="KW-0812">Transmembrane</keyword>
<sequence>MVSVAYIQTEQAGEQTACRLVTVSEKLTNYMNNYDNGSFYLKFVNNVMMIKISTLRFILISLFAISLFMVHRLLFQDTGLFASHFNIGASLGSGAAISFSAVAGVSLVLLLIMTPPESKEEHKP</sequence>
<proteinExistence type="predicted"/>
<keyword evidence="1" id="KW-0472">Membrane</keyword>
<evidence type="ECO:0000256" key="1">
    <source>
        <dbReference type="SAM" id="Phobius"/>
    </source>
</evidence>
<dbReference type="EMBL" id="BAABHD010000014">
    <property type="protein sequence ID" value="GAA4451229.1"/>
    <property type="molecule type" value="Genomic_DNA"/>
</dbReference>
<keyword evidence="3" id="KW-1185">Reference proteome</keyword>
<feature type="transmembrane region" description="Helical" evidence="1">
    <location>
        <begin position="57"/>
        <end position="75"/>
    </location>
</feature>
<name>A0ABP8MKU3_9BACT</name>